<feature type="transmembrane region" description="Helical" evidence="6">
    <location>
        <begin position="21"/>
        <end position="39"/>
    </location>
</feature>
<evidence type="ECO:0000256" key="2">
    <source>
        <dbReference type="ARBA" id="ARBA00022692"/>
    </source>
</evidence>
<evidence type="ECO:0000256" key="3">
    <source>
        <dbReference type="ARBA" id="ARBA00022989"/>
    </source>
</evidence>
<evidence type="ECO:0000256" key="6">
    <source>
        <dbReference type="SAM" id="Phobius"/>
    </source>
</evidence>
<keyword evidence="2 6" id="KW-0812">Transmembrane</keyword>
<dbReference type="PANTHER" id="PTHR30168">
    <property type="entry name" value="PUTATIVE MEMBRANE PROTEIN YPFJ"/>
    <property type="match status" value="1"/>
</dbReference>
<keyword evidence="4 6" id="KW-0472">Membrane</keyword>
<reference evidence="7 8" key="1">
    <citation type="submission" date="2023-04" db="EMBL/GenBank/DDBJ databases">
        <title>Klugiella caeni sp. nov. isolated from the sludge of biochemical tank.</title>
        <authorList>
            <person name="Geng K."/>
        </authorList>
    </citation>
    <scope>NUCLEOTIDE SEQUENCE [LARGE SCALE GENOMIC DNA]</scope>
    <source>
        <strain evidence="7 8">YN-L-19</strain>
    </source>
</reference>
<protein>
    <submittedName>
        <fullName evidence="7">Neutral zinc metallopeptidase</fullName>
    </submittedName>
</protein>
<dbReference type="Pfam" id="PF04228">
    <property type="entry name" value="Zn_peptidase"/>
    <property type="match status" value="1"/>
</dbReference>
<dbReference type="PANTHER" id="PTHR30168:SF0">
    <property type="entry name" value="INNER MEMBRANE PROTEIN"/>
    <property type="match status" value="1"/>
</dbReference>
<dbReference type="SUPFAM" id="SSF55486">
    <property type="entry name" value="Metalloproteases ('zincins'), catalytic domain"/>
    <property type="match status" value="1"/>
</dbReference>
<dbReference type="RefSeq" id="WP_281488225.1">
    <property type="nucleotide sequence ID" value="NZ_JASATX010000002.1"/>
</dbReference>
<comment type="caution">
    <text evidence="7">The sequence shown here is derived from an EMBL/GenBank/DDBJ whole genome shotgun (WGS) entry which is preliminary data.</text>
</comment>
<accession>A0AAW6T5R8</accession>
<feature type="compositionally biased region" description="Polar residues" evidence="5">
    <location>
        <begin position="245"/>
        <end position="260"/>
    </location>
</feature>
<dbReference type="EMBL" id="JASATX010000002">
    <property type="protein sequence ID" value="MDI2098431.1"/>
    <property type="molecule type" value="Genomic_DNA"/>
</dbReference>
<gene>
    <name evidence="7" type="ORF">QF206_05560</name>
</gene>
<keyword evidence="3 6" id="KW-1133">Transmembrane helix</keyword>
<name>A0AAW6T5R8_9MICO</name>
<evidence type="ECO:0000313" key="7">
    <source>
        <dbReference type="EMBL" id="MDI2098431.1"/>
    </source>
</evidence>
<sequence length="289" mass="30895">MTFNPNARSGGSRVSRRGRNTGLAVGGGGLGAIVLFLIAQFTGFDLSGLAGGTDTTTRQQGTAIEQCETGADANANVECRMDFTAQALDSYWERELGQQYTLPEFVLFTQGVNTACGAASSAVGPFYCPSDETVYLDVSFYDELRTRFGAQGGSLSQMYVVAHEWGHHIQNITGIMAQAQRGDTGAGSDAVRLELQADCFAGAWVGEASTVPDESGTPFLEPVTREQVADALNAAQAIGDDRLQQRSQGQVNPDTWTHGSSEQRQRWFTEGYEGGTGACDTFAVSEREL</sequence>
<dbReference type="InterPro" id="IPR007343">
    <property type="entry name" value="Uncharacterised_pept_Zn_put"/>
</dbReference>
<dbReference type="AlphaFoldDB" id="A0AAW6T5R8"/>
<evidence type="ECO:0000256" key="5">
    <source>
        <dbReference type="SAM" id="MobiDB-lite"/>
    </source>
</evidence>
<evidence type="ECO:0000313" key="8">
    <source>
        <dbReference type="Proteomes" id="UP001321506"/>
    </source>
</evidence>
<evidence type="ECO:0000256" key="1">
    <source>
        <dbReference type="ARBA" id="ARBA00004167"/>
    </source>
</evidence>
<keyword evidence="8" id="KW-1185">Reference proteome</keyword>
<organism evidence="7 8">
    <name type="scientific">Ruicaihuangia caeni</name>
    <dbReference type="NCBI Taxonomy" id="3042517"/>
    <lineage>
        <taxon>Bacteria</taxon>
        <taxon>Bacillati</taxon>
        <taxon>Actinomycetota</taxon>
        <taxon>Actinomycetes</taxon>
        <taxon>Micrococcales</taxon>
        <taxon>Microbacteriaceae</taxon>
        <taxon>Ruicaihuangia</taxon>
    </lineage>
</organism>
<evidence type="ECO:0000256" key="4">
    <source>
        <dbReference type="ARBA" id="ARBA00023136"/>
    </source>
</evidence>
<dbReference type="GO" id="GO:0016020">
    <property type="term" value="C:membrane"/>
    <property type="evidence" value="ECO:0007669"/>
    <property type="project" value="UniProtKB-SubCell"/>
</dbReference>
<dbReference type="Proteomes" id="UP001321506">
    <property type="component" value="Unassembled WGS sequence"/>
</dbReference>
<comment type="subcellular location">
    <subcellularLocation>
        <location evidence="1">Membrane</location>
        <topology evidence="1">Single-pass membrane protein</topology>
    </subcellularLocation>
</comment>
<proteinExistence type="predicted"/>
<feature type="region of interest" description="Disordered" evidence="5">
    <location>
        <begin position="239"/>
        <end position="262"/>
    </location>
</feature>